<protein>
    <submittedName>
        <fullName evidence="2">Uncharacterized protein</fullName>
    </submittedName>
</protein>
<name>A0A0C1FZ67_9SPHI</name>
<keyword evidence="1" id="KW-0472">Membrane</keyword>
<keyword evidence="3" id="KW-1185">Reference proteome</keyword>
<keyword evidence="1" id="KW-0812">Transmembrane</keyword>
<organism evidence="2 3">
    <name type="scientific">Pedobacter kyungheensis</name>
    <dbReference type="NCBI Taxonomy" id="1069985"/>
    <lineage>
        <taxon>Bacteria</taxon>
        <taxon>Pseudomonadati</taxon>
        <taxon>Bacteroidota</taxon>
        <taxon>Sphingobacteriia</taxon>
        <taxon>Sphingobacteriales</taxon>
        <taxon>Sphingobacteriaceae</taxon>
        <taxon>Pedobacter</taxon>
    </lineage>
</organism>
<dbReference type="RefSeq" id="WP_039477038.1">
    <property type="nucleotide sequence ID" value="NZ_JSYN01000016.1"/>
</dbReference>
<dbReference type="AlphaFoldDB" id="A0A0C1FZ67"/>
<dbReference type="Proteomes" id="UP000031246">
    <property type="component" value="Unassembled WGS sequence"/>
</dbReference>
<feature type="transmembrane region" description="Helical" evidence="1">
    <location>
        <begin position="35"/>
        <end position="55"/>
    </location>
</feature>
<evidence type="ECO:0000313" key="2">
    <source>
        <dbReference type="EMBL" id="KIA93119.1"/>
    </source>
</evidence>
<gene>
    <name evidence="2" type="ORF">OC25_13850</name>
</gene>
<sequence>MEKTGNGYLENELEIKTSPKFSLTTINDSLKLFELHSNLGCTAVFVLLLSAILFFIDKVTLMVFFLTLMISAVGYLLRYKYTIKKKPVIVINNVGLKEKDHLYLWAEMLDLTCSEEFDNERAMFTATHLRFIYHGEVKKIYIGGYDKSIEEIIHYVAMFKYK</sequence>
<feature type="transmembrane region" description="Helical" evidence="1">
    <location>
        <begin position="61"/>
        <end position="77"/>
    </location>
</feature>
<comment type="caution">
    <text evidence="2">The sequence shown here is derived from an EMBL/GenBank/DDBJ whole genome shotgun (WGS) entry which is preliminary data.</text>
</comment>
<evidence type="ECO:0000256" key="1">
    <source>
        <dbReference type="SAM" id="Phobius"/>
    </source>
</evidence>
<reference evidence="2 3" key="1">
    <citation type="submission" date="2014-10" db="EMBL/GenBank/DDBJ databases">
        <title>Pedobacter Kyungheensis.</title>
        <authorList>
            <person name="Anderson B.M."/>
            <person name="Newman J.D."/>
        </authorList>
    </citation>
    <scope>NUCLEOTIDE SEQUENCE [LARGE SCALE GENOMIC DNA]</scope>
    <source>
        <strain evidence="2 3">KACC 16221</strain>
    </source>
</reference>
<accession>A0A0C1FZ67</accession>
<proteinExistence type="predicted"/>
<evidence type="ECO:0000313" key="3">
    <source>
        <dbReference type="Proteomes" id="UP000031246"/>
    </source>
</evidence>
<dbReference type="EMBL" id="JSYN01000016">
    <property type="protein sequence ID" value="KIA93119.1"/>
    <property type="molecule type" value="Genomic_DNA"/>
</dbReference>
<keyword evidence="1" id="KW-1133">Transmembrane helix</keyword>